<name>A0A0B7B6B6_9EUPU</name>
<feature type="transmembrane region" description="Helical" evidence="5">
    <location>
        <begin position="12"/>
        <end position="39"/>
    </location>
</feature>
<dbReference type="Pfam" id="PF13903">
    <property type="entry name" value="Claudin_2"/>
    <property type="match status" value="1"/>
</dbReference>
<dbReference type="AlphaFoldDB" id="A0A0B7B6B6"/>
<dbReference type="PANTHER" id="PTHR10671">
    <property type="entry name" value="EPITHELIAL MEMBRANE PROTEIN-RELATED"/>
    <property type="match status" value="1"/>
</dbReference>
<dbReference type="GO" id="GO:0005886">
    <property type="term" value="C:plasma membrane"/>
    <property type="evidence" value="ECO:0007669"/>
    <property type="project" value="TreeGrafter"/>
</dbReference>
<protein>
    <submittedName>
        <fullName evidence="6">Uncharacterized protein</fullName>
    </submittedName>
</protein>
<gene>
    <name evidence="6" type="primary">ORF160649</name>
</gene>
<keyword evidence="2 5" id="KW-0812">Transmembrane</keyword>
<dbReference type="Gene3D" id="1.20.140.150">
    <property type="match status" value="1"/>
</dbReference>
<evidence type="ECO:0000256" key="1">
    <source>
        <dbReference type="ARBA" id="ARBA00004141"/>
    </source>
</evidence>
<dbReference type="InterPro" id="IPR050579">
    <property type="entry name" value="PMP-22/EMP/MP20-like"/>
</dbReference>
<feature type="transmembrane region" description="Helical" evidence="5">
    <location>
        <begin position="135"/>
        <end position="155"/>
    </location>
</feature>
<proteinExistence type="predicted"/>
<evidence type="ECO:0000256" key="2">
    <source>
        <dbReference type="ARBA" id="ARBA00022692"/>
    </source>
</evidence>
<keyword evidence="3 5" id="KW-1133">Transmembrane helix</keyword>
<accession>A0A0B7B6B6</accession>
<comment type="subcellular location">
    <subcellularLocation>
        <location evidence="1">Membrane</location>
        <topology evidence="1">Multi-pass membrane protein</topology>
    </subcellularLocation>
</comment>
<reference evidence="6" key="1">
    <citation type="submission" date="2014-12" db="EMBL/GenBank/DDBJ databases">
        <title>Insight into the proteome of Arion vulgaris.</title>
        <authorList>
            <person name="Aradska J."/>
            <person name="Bulat T."/>
            <person name="Smidak R."/>
            <person name="Sarate P."/>
            <person name="Gangsoo J."/>
            <person name="Sialana F."/>
            <person name="Bilban M."/>
            <person name="Lubec G."/>
        </authorList>
    </citation>
    <scope>NUCLEOTIDE SEQUENCE</scope>
    <source>
        <tissue evidence="6">Skin</tissue>
    </source>
</reference>
<dbReference type="InterPro" id="IPR004031">
    <property type="entry name" value="PMP22/EMP/MP20/Claudin"/>
</dbReference>
<evidence type="ECO:0000256" key="4">
    <source>
        <dbReference type="ARBA" id="ARBA00023136"/>
    </source>
</evidence>
<dbReference type="EMBL" id="HACG01040800">
    <property type="protein sequence ID" value="CEK87665.1"/>
    <property type="molecule type" value="Transcribed_RNA"/>
</dbReference>
<dbReference type="PANTHER" id="PTHR10671:SF108">
    <property type="entry name" value="CLAUDIN FAMILY PROTEIN-RELATED"/>
    <property type="match status" value="1"/>
</dbReference>
<feature type="transmembrane region" description="Helical" evidence="5">
    <location>
        <begin position="175"/>
        <end position="197"/>
    </location>
</feature>
<organism evidence="6">
    <name type="scientific">Arion vulgaris</name>
    <dbReference type="NCBI Taxonomy" id="1028688"/>
    <lineage>
        <taxon>Eukaryota</taxon>
        <taxon>Metazoa</taxon>
        <taxon>Spiralia</taxon>
        <taxon>Lophotrochozoa</taxon>
        <taxon>Mollusca</taxon>
        <taxon>Gastropoda</taxon>
        <taxon>Heterobranchia</taxon>
        <taxon>Euthyneura</taxon>
        <taxon>Panpulmonata</taxon>
        <taxon>Eupulmonata</taxon>
        <taxon>Stylommatophora</taxon>
        <taxon>Helicina</taxon>
        <taxon>Arionoidea</taxon>
        <taxon>Arionidae</taxon>
        <taxon>Arion</taxon>
    </lineage>
</organism>
<keyword evidence="4 5" id="KW-0472">Membrane</keyword>
<evidence type="ECO:0000313" key="6">
    <source>
        <dbReference type="EMBL" id="CEK87665.1"/>
    </source>
</evidence>
<evidence type="ECO:0000256" key="3">
    <source>
        <dbReference type="ARBA" id="ARBA00022989"/>
    </source>
</evidence>
<evidence type="ECO:0000256" key="5">
    <source>
        <dbReference type="SAM" id="Phobius"/>
    </source>
</evidence>
<feature type="transmembrane region" description="Helical" evidence="5">
    <location>
        <begin position="97"/>
        <end position="123"/>
    </location>
</feature>
<sequence>MSNNPFTRVNHVLFRVGQILLTSGIILFIVSLVTTYWVVRPTIDFKQQNINPNKTVVTINYGIFLACRQSTDGSDNIGECDSLWKTLYFINADTARYVQFVMCLAAILYAGSLTLEIVQCLPIDRFRNFLAKNRAVEMFAGVATVLVLQGIVIFAGEIKNKADRVSGQEDEQPGWSFIMAIIGLFLSVVGLIMVIMFRELPLSSPDKIGGSWLRPAAINFNRNSID</sequence>